<dbReference type="Pfam" id="PF00080">
    <property type="entry name" value="Sod_Cu"/>
    <property type="match status" value="1"/>
</dbReference>
<dbReference type="OrthoDB" id="2015551at2759"/>
<dbReference type="InterPro" id="IPR001424">
    <property type="entry name" value="SOD_Cu_Zn_dom"/>
</dbReference>
<dbReference type="GO" id="GO:0005507">
    <property type="term" value="F:copper ion binding"/>
    <property type="evidence" value="ECO:0007669"/>
    <property type="project" value="InterPro"/>
</dbReference>
<name>A0A6J2SUL4_DROHY</name>
<accession>A0A6J2SUL4</accession>
<evidence type="ECO:0000256" key="3">
    <source>
        <dbReference type="ARBA" id="ARBA00022833"/>
    </source>
</evidence>
<keyword evidence="2" id="KW-0479">Metal-binding</keyword>
<evidence type="ECO:0000256" key="2">
    <source>
        <dbReference type="ARBA" id="ARBA00022723"/>
    </source>
</evidence>
<dbReference type="GeneID" id="111604246"/>
<dbReference type="PANTHER" id="PTHR10003">
    <property type="entry name" value="SUPEROXIDE DISMUTASE CU-ZN -RELATED"/>
    <property type="match status" value="1"/>
</dbReference>
<dbReference type="RefSeq" id="XP_030080826.1">
    <property type="nucleotide sequence ID" value="XM_030224966.1"/>
</dbReference>
<evidence type="ECO:0000256" key="7">
    <source>
        <dbReference type="SAM" id="SignalP"/>
    </source>
</evidence>
<evidence type="ECO:0000256" key="6">
    <source>
        <dbReference type="ARBA" id="ARBA00049204"/>
    </source>
</evidence>
<sequence>MFRYKPILAFMLLNSIFVPGSAQNLLDRLRPGPANLTRIDDIKVVSGTKVKRYERMTVPLAGIGPVIGGIGAAALLSPLLQPQPAYVGYSFVPQWQAGAILIGDGEVPGASGMITFQQLPYNSDIKVTINMTGLPPGKHALHIHTYGDVSEGCKSTGGQFPNNFLGNLEVKPDGTISAVFMSIYLQLFGFNGIVGRAVVIHSKPIDLNTALNAEVFSSSLSVPNALAYQNEEMSVGAPIACGVISLMSTSIVAPTVSTSPAVPVMPEA</sequence>
<feature type="domain" description="Superoxide dismutase copper/zinc binding" evidence="8">
    <location>
        <begin position="111"/>
        <end position="244"/>
    </location>
</feature>
<evidence type="ECO:0000256" key="5">
    <source>
        <dbReference type="ARBA" id="ARBA00023002"/>
    </source>
</evidence>
<dbReference type="GO" id="GO:0004784">
    <property type="term" value="F:superoxide dismutase activity"/>
    <property type="evidence" value="ECO:0007669"/>
    <property type="project" value="UniProtKB-EC"/>
</dbReference>
<evidence type="ECO:0000256" key="4">
    <source>
        <dbReference type="ARBA" id="ARBA00022862"/>
    </source>
</evidence>
<dbReference type="OMA" id="CKSTGPH"/>
<protein>
    <recommendedName>
        <fullName evidence="1">superoxide dismutase</fullName>
        <ecNumber evidence="1">1.15.1.1</ecNumber>
    </recommendedName>
</protein>
<keyword evidence="3" id="KW-0862">Zinc</keyword>
<keyword evidence="4" id="KW-0049">Antioxidant</keyword>
<keyword evidence="5" id="KW-0560">Oxidoreductase</keyword>
<evidence type="ECO:0000259" key="8">
    <source>
        <dbReference type="Pfam" id="PF00080"/>
    </source>
</evidence>
<keyword evidence="7" id="KW-0732">Signal</keyword>
<dbReference type="EC" id="1.15.1.1" evidence="1"/>
<keyword evidence="9" id="KW-1185">Reference proteome</keyword>
<comment type="catalytic activity">
    <reaction evidence="6">
        <text>2 superoxide + 2 H(+) = H2O2 + O2</text>
        <dbReference type="Rhea" id="RHEA:20696"/>
        <dbReference type="ChEBI" id="CHEBI:15378"/>
        <dbReference type="ChEBI" id="CHEBI:15379"/>
        <dbReference type="ChEBI" id="CHEBI:16240"/>
        <dbReference type="ChEBI" id="CHEBI:18421"/>
        <dbReference type="EC" id="1.15.1.1"/>
    </reaction>
</comment>
<proteinExistence type="predicted"/>
<evidence type="ECO:0000313" key="9">
    <source>
        <dbReference type="Proteomes" id="UP000504633"/>
    </source>
</evidence>
<feature type="signal peptide" evidence="7">
    <location>
        <begin position="1"/>
        <end position="22"/>
    </location>
</feature>
<reference evidence="10" key="1">
    <citation type="submission" date="2025-08" db="UniProtKB">
        <authorList>
            <consortium name="RefSeq"/>
        </authorList>
    </citation>
    <scope>IDENTIFICATION</scope>
    <source>
        <strain evidence="10">15085-1641.00</strain>
        <tissue evidence="10">Whole body</tissue>
    </source>
</reference>
<dbReference type="AlphaFoldDB" id="A0A6J2SUL4"/>
<dbReference type="InterPro" id="IPR036423">
    <property type="entry name" value="SOD-like_Cu/Zn_dom_sf"/>
</dbReference>
<gene>
    <name evidence="10" type="primary">LOC111604246</name>
</gene>
<evidence type="ECO:0000313" key="10">
    <source>
        <dbReference type="RefSeq" id="XP_030080826.1"/>
    </source>
</evidence>
<dbReference type="Proteomes" id="UP000504633">
    <property type="component" value="Unplaced"/>
</dbReference>
<organism evidence="9 10">
    <name type="scientific">Drosophila hydei</name>
    <name type="common">Fruit fly</name>
    <dbReference type="NCBI Taxonomy" id="7224"/>
    <lineage>
        <taxon>Eukaryota</taxon>
        <taxon>Metazoa</taxon>
        <taxon>Ecdysozoa</taxon>
        <taxon>Arthropoda</taxon>
        <taxon>Hexapoda</taxon>
        <taxon>Insecta</taxon>
        <taxon>Pterygota</taxon>
        <taxon>Neoptera</taxon>
        <taxon>Endopterygota</taxon>
        <taxon>Diptera</taxon>
        <taxon>Brachycera</taxon>
        <taxon>Muscomorpha</taxon>
        <taxon>Ephydroidea</taxon>
        <taxon>Drosophilidae</taxon>
        <taxon>Drosophila</taxon>
    </lineage>
</organism>
<dbReference type="Gene3D" id="2.60.40.200">
    <property type="entry name" value="Superoxide dismutase, copper/zinc binding domain"/>
    <property type="match status" value="1"/>
</dbReference>
<feature type="chain" id="PRO_5026742192" description="superoxide dismutase" evidence="7">
    <location>
        <begin position="23"/>
        <end position="268"/>
    </location>
</feature>
<evidence type="ECO:0000256" key="1">
    <source>
        <dbReference type="ARBA" id="ARBA00012682"/>
    </source>
</evidence>
<dbReference type="InterPro" id="IPR024134">
    <property type="entry name" value="SOD_Cu/Zn_/chaperone"/>
</dbReference>
<dbReference type="SUPFAM" id="SSF49329">
    <property type="entry name" value="Cu,Zn superoxide dismutase-like"/>
    <property type="match status" value="1"/>
</dbReference>
<dbReference type="FunFam" id="2.60.40.200:FF:000010">
    <property type="entry name" value="Copper-zinc superoxide dismutase 1"/>
    <property type="match status" value="1"/>
</dbReference>
<dbReference type="KEGG" id="dhe:111604246"/>